<sequence>MQRGLLKGFQLAKWIYKMSFPILAKLSPKLSSKLLFYKTFGKKLDLKNPKTFNEKLMWLKLNENDELKTKCTDKFLVRKYISKLGYGHLLIDLCNVYENIEDIIFEELPEKFVMKCTHGSGFNIICKNKSGLDQSKTISLLSKWMKTDFSLLNAEPHYSKIQRRILVEKFLEGNEGQLPIDYKLHCFHGEAKFIELIVDRETGLKSIMLNCDWQVLPYTEHSIKLEEKLKKPEKFEEMIAIAEELSKAFSYVRVDLYYTDKIYFGELTFTPSACLETVISEEADYQIGQLLDLSKSTLL</sequence>
<feature type="domain" description="ATP-grasp" evidence="2">
    <location>
        <begin position="78"/>
        <end position="296"/>
    </location>
</feature>
<dbReference type="GO" id="GO:0046872">
    <property type="term" value="F:metal ion binding"/>
    <property type="evidence" value="ECO:0007669"/>
    <property type="project" value="InterPro"/>
</dbReference>
<dbReference type="GO" id="GO:0005524">
    <property type="term" value="F:ATP binding"/>
    <property type="evidence" value="ECO:0007669"/>
    <property type="project" value="UniProtKB-UniRule"/>
</dbReference>
<reference evidence="3 4" key="1">
    <citation type="submission" date="2018-08" db="EMBL/GenBank/DDBJ databases">
        <title>Lysinibacillus sp. YLB-03 draft genome sequence.</title>
        <authorList>
            <person name="Yu L."/>
        </authorList>
    </citation>
    <scope>NUCLEOTIDE SEQUENCE [LARGE SCALE GENOMIC DNA]</scope>
    <source>
        <strain evidence="3 4">YLB-03</strain>
    </source>
</reference>
<name>A0A396SE12_9BACL</name>
<evidence type="ECO:0000256" key="1">
    <source>
        <dbReference type="PROSITE-ProRule" id="PRU00409"/>
    </source>
</evidence>
<keyword evidence="1" id="KW-0067">ATP-binding</keyword>
<dbReference type="Pfam" id="PF14305">
    <property type="entry name" value="ATPgrasp_TupA"/>
    <property type="match status" value="1"/>
</dbReference>
<dbReference type="OrthoDB" id="9791827at2"/>
<dbReference type="Proteomes" id="UP000265692">
    <property type="component" value="Unassembled WGS sequence"/>
</dbReference>
<organism evidence="3 4">
    <name type="scientific">Ureibacillus yapensis</name>
    <dbReference type="NCBI Taxonomy" id="2304605"/>
    <lineage>
        <taxon>Bacteria</taxon>
        <taxon>Bacillati</taxon>
        <taxon>Bacillota</taxon>
        <taxon>Bacilli</taxon>
        <taxon>Bacillales</taxon>
        <taxon>Caryophanaceae</taxon>
        <taxon>Ureibacillus</taxon>
    </lineage>
</organism>
<evidence type="ECO:0000313" key="4">
    <source>
        <dbReference type="Proteomes" id="UP000265692"/>
    </source>
</evidence>
<protein>
    <recommendedName>
        <fullName evidence="2">ATP-grasp domain-containing protein</fullName>
    </recommendedName>
</protein>
<dbReference type="AlphaFoldDB" id="A0A396SE12"/>
<dbReference type="RefSeq" id="WP_118874537.1">
    <property type="nucleotide sequence ID" value="NZ_QWEI01000001.1"/>
</dbReference>
<accession>A0A396SE12</accession>
<keyword evidence="4" id="KW-1185">Reference proteome</keyword>
<dbReference type="PROSITE" id="PS50975">
    <property type="entry name" value="ATP_GRASP"/>
    <property type="match status" value="1"/>
</dbReference>
<evidence type="ECO:0000259" key="2">
    <source>
        <dbReference type="PROSITE" id="PS50975"/>
    </source>
</evidence>
<dbReference type="EMBL" id="QWEI01000001">
    <property type="protein sequence ID" value="RHW39525.1"/>
    <property type="molecule type" value="Genomic_DNA"/>
</dbReference>
<proteinExistence type="predicted"/>
<dbReference type="InterPro" id="IPR029465">
    <property type="entry name" value="ATPgrasp_TupA"/>
</dbReference>
<keyword evidence="1" id="KW-0547">Nucleotide-binding</keyword>
<dbReference type="SUPFAM" id="SSF56059">
    <property type="entry name" value="Glutathione synthetase ATP-binding domain-like"/>
    <property type="match status" value="1"/>
</dbReference>
<dbReference type="InterPro" id="IPR011761">
    <property type="entry name" value="ATP-grasp"/>
</dbReference>
<evidence type="ECO:0000313" key="3">
    <source>
        <dbReference type="EMBL" id="RHW39525.1"/>
    </source>
</evidence>
<gene>
    <name evidence="3" type="ORF">D1B33_01380</name>
</gene>
<comment type="caution">
    <text evidence="3">The sequence shown here is derived from an EMBL/GenBank/DDBJ whole genome shotgun (WGS) entry which is preliminary data.</text>
</comment>